<evidence type="ECO:0000313" key="4">
    <source>
        <dbReference type="Proteomes" id="UP000000663"/>
    </source>
</evidence>
<reference evidence="3 4" key="1">
    <citation type="journal article" date="2006" name="Science">
        <title>Genome of rice cluster I archaea -- the key methane producers in the rice rhizosphere.</title>
        <authorList>
            <person name="Erkel C."/>
            <person name="Kube M."/>
            <person name="Reinhardt R."/>
            <person name="Liesack W."/>
        </authorList>
    </citation>
    <scope>NUCLEOTIDE SEQUENCE [LARGE SCALE GENOMIC DNA]</scope>
    <source>
        <strain evidence="4">DSM 22066 / NBRC 105507 / MRE50</strain>
    </source>
</reference>
<dbReference type="SUPFAM" id="SSF53448">
    <property type="entry name" value="Nucleotide-diphospho-sugar transferases"/>
    <property type="match status" value="1"/>
</dbReference>
<dbReference type="AlphaFoldDB" id="Q0W1P6"/>
<proteinExistence type="predicted"/>
<evidence type="ECO:0000259" key="2">
    <source>
        <dbReference type="Pfam" id="PF12804"/>
    </source>
</evidence>
<dbReference type="KEGG" id="rci:RCIX2651"/>
<dbReference type="PANTHER" id="PTHR19136">
    <property type="entry name" value="MOLYBDENUM COFACTOR GUANYLYLTRANSFERASE"/>
    <property type="match status" value="1"/>
</dbReference>
<dbReference type="RefSeq" id="WP_012034888.1">
    <property type="nucleotide sequence ID" value="NC_009464.1"/>
</dbReference>
<keyword evidence="1 3" id="KW-0808">Transferase</keyword>
<feature type="domain" description="MobA-like NTP transferase" evidence="2">
    <location>
        <begin position="1"/>
        <end position="128"/>
    </location>
</feature>
<organism evidence="3 4">
    <name type="scientific">Methanocella arvoryzae (strain DSM 22066 / NBRC 105507 / MRE50)</name>
    <dbReference type="NCBI Taxonomy" id="351160"/>
    <lineage>
        <taxon>Archaea</taxon>
        <taxon>Methanobacteriati</taxon>
        <taxon>Methanobacteriota</taxon>
        <taxon>Stenosarchaea group</taxon>
        <taxon>Methanomicrobia</taxon>
        <taxon>Methanocellales</taxon>
        <taxon>Methanocellaceae</taxon>
        <taxon>Methanocella</taxon>
    </lineage>
</organism>
<dbReference type="Proteomes" id="UP000000663">
    <property type="component" value="Chromosome"/>
</dbReference>
<dbReference type="GeneID" id="5144447"/>
<dbReference type="eggNOG" id="arCOG01871">
    <property type="taxonomic scope" value="Archaea"/>
</dbReference>
<sequence length="205" mass="22552">MAGGRGVRLNSGEKPLAELKGKPLIAYVIDALLKSREIGHVYVAVSQWTPCTCVLVKERYRDEKRVSVHMTPGAGYIDDTVHAVKTLELFRPFLIISSDIPLVKPETIDAVVREYEKAGAEALSVRVARSSIPPGVSTDTILIDNGVENVPAAINVIDGRYMDRYQQEALLILEDPLLAANVNYIPDISVCERLLTESSINRQVP</sequence>
<dbReference type="STRING" id="351160.RCIX2651"/>
<dbReference type="PANTHER" id="PTHR19136:SF86">
    <property type="entry name" value="ADENOSYLCOBINAMIDE-PHOSPHATE GUANYLYLTRANSFERASE"/>
    <property type="match status" value="1"/>
</dbReference>
<name>Q0W1P6_METAR</name>
<dbReference type="InterPro" id="IPR029044">
    <property type="entry name" value="Nucleotide-diphossugar_trans"/>
</dbReference>
<dbReference type="EMBL" id="AM114193">
    <property type="protein sequence ID" value="CAJ37697.1"/>
    <property type="molecule type" value="Genomic_DNA"/>
</dbReference>
<evidence type="ECO:0000313" key="3">
    <source>
        <dbReference type="EMBL" id="CAJ37697.1"/>
    </source>
</evidence>
<gene>
    <name evidence="3" type="ORF">RCIX2651</name>
</gene>
<dbReference type="Pfam" id="PF12804">
    <property type="entry name" value="NTP_transf_3"/>
    <property type="match status" value="1"/>
</dbReference>
<keyword evidence="3" id="KW-0548">Nucleotidyltransferase</keyword>
<keyword evidence="4" id="KW-1185">Reference proteome</keyword>
<dbReference type="Gene3D" id="3.90.550.10">
    <property type="entry name" value="Spore Coat Polysaccharide Biosynthesis Protein SpsA, Chain A"/>
    <property type="match status" value="1"/>
</dbReference>
<dbReference type="EC" id="2.7.7.-" evidence="3"/>
<dbReference type="GO" id="GO:0016779">
    <property type="term" value="F:nucleotidyltransferase activity"/>
    <property type="evidence" value="ECO:0007669"/>
    <property type="project" value="UniProtKB-KW"/>
</dbReference>
<protein>
    <submittedName>
        <fullName evidence="3">Nucleotidyltransferase</fullName>
        <ecNumber evidence="3">2.7.7.-</ecNumber>
    </submittedName>
</protein>
<dbReference type="InterPro" id="IPR025877">
    <property type="entry name" value="MobA-like_NTP_Trfase"/>
</dbReference>
<evidence type="ECO:0000256" key="1">
    <source>
        <dbReference type="ARBA" id="ARBA00022679"/>
    </source>
</evidence>
<accession>Q0W1P6</accession>